<dbReference type="InterPro" id="IPR008271">
    <property type="entry name" value="Ser/Thr_kinase_AS"/>
</dbReference>
<organism evidence="10 11">
    <name type="scientific">Aureobasidium pullulans</name>
    <name type="common">Black yeast</name>
    <name type="synonym">Pullularia pullulans</name>
    <dbReference type="NCBI Taxonomy" id="5580"/>
    <lineage>
        <taxon>Eukaryota</taxon>
        <taxon>Fungi</taxon>
        <taxon>Dikarya</taxon>
        <taxon>Ascomycota</taxon>
        <taxon>Pezizomycotina</taxon>
        <taxon>Dothideomycetes</taxon>
        <taxon>Dothideomycetidae</taxon>
        <taxon>Dothideales</taxon>
        <taxon>Saccotheciaceae</taxon>
        <taxon>Aureobasidium</taxon>
    </lineage>
</organism>
<dbReference type="AlphaFoldDB" id="A0A4S9BFB7"/>
<comment type="catalytic activity">
    <reaction evidence="7">
        <text>L-threonyl-[protein] + ATP = O-phospho-L-threonyl-[protein] + ADP + H(+)</text>
        <dbReference type="Rhea" id="RHEA:46608"/>
        <dbReference type="Rhea" id="RHEA-COMP:11060"/>
        <dbReference type="Rhea" id="RHEA-COMP:11605"/>
        <dbReference type="ChEBI" id="CHEBI:15378"/>
        <dbReference type="ChEBI" id="CHEBI:30013"/>
        <dbReference type="ChEBI" id="CHEBI:30616"/>
        <dbReference type="ChEBI" id="CHEBI:61977"/>
        <dbReference type="ChEBI" id="CHEBI:456216"/>
        <dbReference type="EC" id="2.7.11.1"/>
    </reaction>
</comment>
<keyword evidence="3" id="KW-0808">Transferase</keyword>
<gene>
    <name evidence="10" type="ORF">D6D15_03497</name>
</gene>
<evidence type="ECO:0000256" key="4">
    <source>
        <dbReference type="ARBA" id="ARBA00022741"/>
    </source>
</evidence>
<dbReference type="Pfam" id="PF00069">
    <property type="entry name" value="Pkinase"/>
    <property type="match status" value="1"/>
</dbReference>
<evidence type="ECO:0000313" key="11">
    <source>
        <dbReference type="Proteomes" id="UP000304928"/>
    </source>
</evidence>
<dbReference type="PANTHER" id="PTHR43671:SF98">
    <property type="entry name" value="SERINE_THREONINE-PROTEIN KINASE NEK11"/>
    <property type="match status" value="1"/>
</dbReference>
<dbReference type="PROSITE" id="PS50011">
    <property type="entry name" value="PROTEIN_KINASE_DOM"/>
    <property type="match status" value="1"/>
</dbReference>
<dbReference type="InterPro" id="IPR000719">
    <property type="entry name" value="Prot_kinase_dom"/>
</dbReference>
<evidence type="ECO:0000256" key="8">
    <source>
        <dbReference type="ARBA" id="ARBA00048679"/>
    </source>
</evidence>
<feature type="domain" description="Protein kinase" evidence="9">
    <location>
        <begin position="62"/>
        <end position="399"/>
    </location>
</feature>
<sequence>MRTCAQRTSRLPGHTNRTLAPNRIFAKKVLILGTHFAAPIMNGHVLRLLKGKPRWTKNEENWHGAKALGSGGQGCAVLFVKVDPKSQMIVDRVVVKETYDMVGLPKKYSSTEPLEFYMSKRLPKKTNTVNIFAYRLNPGRDSYRMYMEYCALGDLTDKLEQPYRSRGLALPEPYLWKLFLDLAQACEDMDNPVGEGLHKDSFIAHVDFKPENVFMCPPDKDNFPKYPIAKLGDFGGAMLSHPHERWLTHRDKTNRCFRTNGSVAPEVYRLGLDSGDPHEIPRRHRAPDLKLPRDPRVTTTTNVWNAGLIIGELMFREPLEAPKNHVVPPHKEDIWYYTARDEWIEKFNLCKDDNVSMPQYSARLKNLVMACLDYFPENRPTPAKLVELVKAAVNHHPIMSTADCLKPDLYNGRYDLDRSIRLIDEYPVHRSKNQDGDYDMADGASISFPSSYSAEAGAGESGSDEETGPEADFAAVDAMLGMIVQGFKQLWRNF</sequence>
<keyword evidence="4" id="KW-0547">Nucleotide-binding</keyword>
<keyword evidence="5 10" id="KW-0418">Kinase</keyword>
<dbReference type="SMART" id="SM00220">
    <property type="entry name" value="S_TKc"/>
    <property type="match status" value="1"/>
</dbReference>
<keyword evidence="2" id="KW-0723">Serine/threonine-protein kinase</keyword>
<name>A0A4S9BFB7_AURPU</name>
<dbReference type="SUPFAM" id="SSF56112">
    <property type="entry name" value="Protein kinase-like (PK-like)"/>
    <property type="match status" value="1"/>
</dbReference>
<dbReference type="GO" id="GO:0005524">
    <property type="term" value="F:ATP binding"/>
    <property type="evidence" value="ECO:0007669"/>
    <property type="project" value="UniProtKB-KW"/>
</dbReference>
<accession>A0A4S9BFB7</accession>
<protein>
    <recommendedName>
        <fullName evidence="1">non-specific serine/threonine protein kinase</fullName>
        <ecNumber evidence="1">2.7.11.1</ecNumber>
    </recommendedName>
</protein>
<evidence type="ECO:0000256" key="5">
    <source>
        <dbReference type="ARBA" id="ARBA00022777"/>
    </source>
</evidence>
<keyword evidence="6" id="KW-0067">ATP-binding</keyword>
<comment type="catalytic activity">
    <reaction evidence="8">
        <text>L-seryl-[protein] + ATP = O-phospho-L-seryl-[protein] + ADP + H(+)</text>
        <dbReference type="Rhea" id="RHEA:17989"/>
        <dbReference type="Rhea" id="RHEA-COMP:9863"/>
        <dbReference type="Rhea" id="RHEA-COMP:11604"/>
        <dbReference type="ChEBI" id="CHEBI:15378"/>
        <dbReference type="ChEBI" id="CHEBI:29999"/>
        <dbReference type="ChEBI" id="CHEBI:30616"/>
        <dbReference type="ChEBI" id="CHEBI:83421"/>
        <dbReference type="ChEBI" id="CHEBI:456216"/>
        <dbReference type="EC" id="2.7.11.1"/>
    </reaction>
</comment>
<reference evidence="10 11" key="1">
    <citation type="submission" date="2018-10" db="EMBL/GenBank/DDBJ databases">
        <title>Fifty Aureobasidium pullulans genomes reveal a recombining polyextremotolerant generalist.</title>
        <authorList>
            <person name="Gostincar C."/>
            <person name="Turk M."/>
            <person name="Zajc J."/>
            <person name="Gunde-Cimerman N."/>
        </authorList>
    </citation>
    <scope>NUCLEOTIDE SEQUENCE [LARGE SCALE GENOMIC DNA]</scope>
    <source>
        <strain evidence="10 11">EXF-10507</strain>
    </source>
</reference>
<dbReference type="PROSITE" id="PS00108">
    <property type="entry name" value="PROTEIN_KINASE_ST"/>
    <property type="match status" value="1"/>
</dbReference>
<evidence type="ECO:0000256" key="7">
    <source>
        <dbReference type="ARBA" id="ARBA00047899"/>
    </source>
</evidence>
<dbReference type="InterPro" id="IPR011009">
    <property type="entry name" value="Kinase-like_dom_sf"/>
</dbReference>
<dbReference type="EMBL" id="QZAR01000043">
    <property type="protein sequence ID" value="THW91952.1"/>
    <property type="molecule type" value="Genomic_DNA"/>
</dbReference>
<dbReference type="GO" id="GO:0004674">
    <property type="term" value="F:protein serine/threonine kinase activity"/>
    <property type="evidence" value="ECO:0007669"/>
    <property type="project" value="UniProtKB-KW"/>
</dbReference>
<evidence type="ECO:0000259" key="9">
    <source>
        <dbReference type="PROSITE" id="PS50011"/>
    </source>
</evidence>
<dbReference type="Proteomes" id="UP000304928">
    <property type="component" value="Unassembled WGS sequence"/>
</dbReference>
<proteinExistence type="predicted"/>
<evidence type="ECO:0000256" key="6">
    <source>
        <dbReference type="ARBA" id="ARBA00022840"/>
    </source>
</evidence>
<dbReference type="Gene3D" id="1.10.510.10">
    <property type="entry name" value="Transferase(Phosphotransferase) domain 1"/>
    <property type="match status" value="1"/>
</dbReference>
<evidence type="ECO:0000256" key="1">
    <source>
        <dbReference type="ARBA" id="ARBA00012513"/>
    </source>
</evidence>
<evidence type="ECO:0000313" key="10">
    <source>
        <dbReference type="EMBL" id="THW91952.1"/>
    </source>
</evidence>
<evidence type="ECO:0000256" key="3">
    <source>
        <dbReference type="ARBA" id="ARBA00022679"/>
    </source>
</evidence>
<dbReference type="InterPro" id="IPR050660">
    <property type="entry name" value="NEK_Ser/Thr_kinase"/>
</dbReference>
<evidence type="ECO:0000256" key="2">
    <source>
        <dbReference type="ARBA" id="ARBA00022527"/>
    </source>
</evidence>
<dbReference type="EC" id="2.7.11.1" evidence="1"/>
<dbReference type="PANTHER" id="PTHR43671">
    <property type="entry name" value="SERINE/THREONINE-PROTEIN KINASE NEK"/>
    <property type="match status" value="1"/>
</dbReference>
<comment type="caution">
    <text evidence="10">The sequence shown here is derived from an EMBL/GenBank/DDBJ whole genome shotgun (WGS) entry which is preliminary data.</text>
</comment>